<dbReference type="OrthoDB" id="3251176at2759"/>
<comment type="caution">
    <text evidence="2">The sequence shown here is derived from an EMBL/GenBank/DDBJ whole genome shotgun (WGS) entry which is preliminary data.</text>
</comment>
<sequence>MGAKCKQSTQSIASEILSLPQPGQTVTADEDLRTEDFEITPKTTIRVLKDKLQQYGCPVSGNKDALIERLRSFASEKESWRGIILQPRARHQRGAQMGTAANKHSAKRVAEIRGVDRTQRKLQEADIVNNDAWADRVLAMCANAAVPPLSLASRAGSPPVSPDVTAVSAVTPSRHDISIEQMSCQKLAGSDDNYQLVRAISQMNHKLDALGMSFRTHLAQPSISSAASFLHAPTVRPPADILQAHGQSDTMETTSAPPSHSHEVTVITAITAPPPPTSLHIRVQARLTTVPQDQIDPENLAVVQLHDGSFAFDRTSVPVIRPGILFSNDLPRLFREWHSADDPKTSALTINGRGIPVKDWPLIFKKRLGNRVQTWSDMKTIWGNWKFVAEERDRFESDEAFWAAWTDNKGDRMCYQHILDGLKQNRMKKDAKDAADTRRYFNGDLGSPAARGVFQYQKGNGRGPRRYVLTKDAHVAEKWRGLLAMDAWVAAQWREMEASG</sequence>
<evidence type="ECO:0000313" key="2">
    <source>
        <dbReference type="EMBL" id="OBZ74112.1"/>
    </source>
</evidence>
<dbReference type="EMBL" id="LUGG01000006">
    <property type="protein sequence ID" value="OBZ74112.1"/>
    <property type="molecule type" value="Genomic_DNA"/>
</dbReference>
<dbReference type="SMART" id="SM00513">
    <property type="entry name" value="SAP"/>
    <property type="match status" value="1"/>
</dbReference>
<dbReference type="SUPFAM" id="SSF68906">
    <property type="entry name" value="SAP domain"/>
    <property type="match status" value="1"/>
</dbReference>
<feature type="domain" description="SAP" evidence="1">
    <location>
        <begin position="40"/>
        <end position="74"/>
    </location>
</feature>
<reference evidence="2 3" key="1">
    <citation type="submission" date="2016-03" db="EMBL/GenBank/DDBJ databases">
        <title>Whole genome sequencing of Grifola frondosa 9006-11.</title>
        <authorList>
            <person name="Min B."/>
            <person name="Park H."/>
            <person name="Kim J.-G."/>
            <person name="Cho H."/>
            <person name="Oh Y.-L."/>
            <person name="Kong W.-S."/>
            <person name="Choi I.-G."/>
        </authorList>
    </citation>
    <scope>NUCLEOTIDE SEQUENCE [LARGE SCALE GENOMIC DNA]</scope>
    <source>
        <strain evidence="2 3">9006-11</strain>
    </source>
</reference>
<dbReference type="PROSITE" id="PS50800">
    <property type="entry name" value="SAP"/>
    <property type="match status" value="1"/>
</dbReference>
<protein>
    <recommendedName>
        <fullName evidence="1">SAP domain-containing protein</fullName>
    </recommendedName>
</protein>
<dbReference type="AlphaFoldDB" id="A0A1C7MBD1"/>
<proteinExistence type="predicted"/>
<gene>
    <name evidence="2" type="ORF">A0H81_06466</name>
</gene>
<name>A0A1C7MBD1_GRIFR</name>
<dbReference type="Proteomes" id="UP000092993">
    <property type="component" value="Unassembled WGS sequence"/>
</dbReference>
<dbReference type="InterPro" id="IPR036361">
    <property type="entry name" value="SAP_dom_sf"/>
</dbReference>
<dbReference type="OMA" id="REWHSAD"/>
<keyword evidence="3" id="KW-1185">Reference proteome</keyword>
<evidence type="ECO:0000313" key="3">
    <source>
        <dbReference type="Proteomes" id="UP000092993"/>
    </source>
</evidence>
<organism evidence="2 3">
    <name type="scientific">Grifola frondosa</name>
    <name type="common">Maitake</name>
    <name type="synonym">Polyporus frondosus</name>
    <dbReference type="NCBI Taxonomy" id="5627"/>
    <lineage>
        <taxon>Eukaryota</taxon>
        <taxon>Fungi</taxon>
        <taxon>Dikarya</taxon>
        <taxon>Basidiomycota</taxon>
        <taxon>Agaricomycotina</taxon>
        <taxon>Agaricomycetes</taxon>
        <taxon>Polyporales</taxon>
        <taxon>Grifolaceae</taxon>
        <taxon>Grifola</taxon>
    </lineage>
</organism>
<evidence type="ECO:0000259" key="1">
    <source>
        <dbReference type="PROSITE" id="PS50800"/>
    </source>
</evidence>
<dbReference type="Pfam" id="PF02037">
    <property type="entry name" value="SAP"/>
    <property type="match status" value="1"/>
</dbReference>
<dbReference type="InterPro" id="IPR003034">
    <property type="entry name" value="SAP_dom"/>
</dbReference>
<accession>A0A1C7MBD1</accession>
<dbReference type="Gene3D" id="1.10.720.30">
    <property type="entry name" value="SAP domain"/>
    <property type="match status" value="1"/>
</dbReference>